<evidence type="ECO:0000313" key="1">
    <source>
        <dbReference type="EMBL" id="KKN40570.1"/>
    </source>
</evidence>
<accession>A0A0F9Q9A5</accession>
<name>A0A0F9Q9A5_9ZZZZ</name>
<organism evidence="1">
    <name type="scientific">marine sediment metagenome</name>
    <dbReference type="NCBI Taxonomy" id="412755"/>
    <lineage>
        <taxon>unclassified sequences</taxon>
        <taxon>metagenomes</taxon>
        <taxon>ecological metagenomes</taxon>
    </lineage>
</organism>
<sequence>MEEEQINLDKACDPILIYKRKKDKEKKDAKKD</sequence>
<proteinExistence type="predicted"/>
<dbReference type="AlphaFoldDB" id="A0A0F9Q9A5"/>
<dbReference type="EMBL" id="LAZR01001697">
    <property type="protein sequence ID" value="KKN40570.1"/>
    <property type="molecule type" value="Genomic_DNA"/>
</dbReference>
<gene>
    <name evidence="1" type="ORF">LCGC14_0732060</name>
</gene>
<protein>
    <submittedName>
        <fullName evidence="1">Uncharacterized protein</fullName>
    </submittedName>
</protein>
<comment type="caution">
    <text evidence="1">The sequence shown here is derived from an EMBL/GenBank/DDBJ whole genome shotgun (WGS) entry which is preliminary data.</text>
</comment>
<reference evidence="1" key="1">
    <citation type="journal article" date="2015" name="Nature">
        <title>Complex archaea that bridge the gap between prokaryotes and eukaryotes.</title>
        <authorList>
            <person name="Spang A."/>
            <person name="Saw J.H."/>
            <person name="Jorgensen S.L."/>
            <person name="Zaremba-Niedzwiedzka K."/>
            <person name="Martijn J."/>
            <person name="Lind A.E."/>
            <person name="van Eijk R."/>
            <person name="Schleper C."/>
            <person name="Guy L."/>
            <person name="Ettema T.J."/>
        </authorList>
    </citation>
    <scope>NUCLEOTIDE SEQUENCE</scope>
</reference>